<feature type="region of interest" description="Disordered" evidence="1">
    <location>
        <begin position="1"/>
        <end position="27"/>
    </location>
</feature>
<feature type="non-terminal residue" evidence="2">
    <location>
        <position position="1"/>
    </location>
</feature>
<accession>A0A146L0E9</accession>
<sequence>DDDDDDDEICDVDGDGNISGNGNGDGADEIESIYGQQSILQMGKSPTILSIMSNASFLELVAGDSKASQKYSTQDDILFDDDYDYDNDTVASIVETSTIQPNDDAYTEYIARVADPKEVVMISSSQHQQQQYPKQHQKQHFNPYTKTTKSYVGFEGGGDSNSTRLASSRTQVVSNCFDRKNGISAVAAVGDHGIYGTNRTTHLHSDDISTTVDEDQLQFDVSALEQSG</sequence>
<name>A0A146L0E9_LYGHE</name>
<evidence type="ECO:0000256" key="1">
    <source>
        <dbReference type="SAM" id="MobiDB-lite"/>
    </source>
</evidence>
<gene>
    <name evidence="2" type="ORF">g.24529</name>
</gene>
<feature type="compositionally biased region" description="Acidic residues" evidence="1">
    <location>
        <begin position="1"/>
        <end position="14"/>
    </location>
</feature>
<dbReference type="AlphaFoldDB" id="A0A146L0E9"/>
<protein>
    <submittedName>
        <fullName evidence="2">Uncharacterized protein</fullName>
    </submittedName>
</protein>
<proteinExistence type="predicted"/>
<dbReference type="EMBL" id="GDHC01016565">
    <property type="protein sequence ID" value="JAQ02064.1"/>
    <property type="molecule type" value="Transcribed_RNA"/>
</dbReference>
<evidence type="ECO:0000313" key="2">
    <source>
        <dbReference type="EMBL" id="JAQ02064.1"/>
    </source>
</evidence>
<reference evidence="2" key="1">
    <citation type="journal article" date="2016" name="Gigascience">
        <title>De novo construction of an expanded transcriptome assembly for the western tarnished plant bug, Lygus hesperus.</title>
        <authorList>
            <person name="Tassone E.E."/>
            <person name="Geib S.M."/>
            <person name="Hall B."/>
            <person name="Fabrick J.A."/>
            <person name="Brent C.S."/>
            <person name="Hull J.J."/>
        </authorList>
    </citation>
    <scope>NUCLEOTIDE SEQUENCE</scope>
</reference>
<organism evidence="2">
    <name type="scientific">Lygus hesperus</name>
    <name type="common">Western plant bug</name>
    <dbReference type="NCBI Taxonomy" id="30085"/>
    <lineage>
        <taxon>Eukaryota</taxon>
        <taxon>Metazoa</taxon>
        <taxon>Ecdysozoa</taxon>
        <taxon>Arthropoda</taxon>
        <taxon>Hexapoda</taxon>
        <taxon>Insecta</taxon>
        <taxon>Pterygota</taxon>
        <taxon>Neoptera</taxon>
        <taxon>Paraneoptera</taxon>
        <taxon>Hemiptera</taxon>
        <taxon>Heteroptera</taxon>
        <taxon>Panheteroptera</taxon>
        <taxon>Cimicomorpha</taxon>
        <taxon>Miridae</taxon>
        <taxon>Mirini</taxon>
        <taxon>Lygus</taxon>
    </lineage>
</organism>